<dbReference type="InParanoid" id="A0A1V9X9E0"/>
<evidence type="ECO:0000256" key="1">
    <source>
        <dbReference type="ARBA" id="ARBA00005964"/>
    </source>
</evidence>
<dbReference type="InterPro" id="IPR029058">
    <property type="entry name" value="AB_hydrolase_fold"/>
</dbReference>
<dbReference type="PANTHER" id="PTHR43903">
    <property type="entry name" value="NEUROLIGIN"/>
    <property type="match status" value="1"/>
</dbReference>
<evidence type="ECO:0000313" key="5">
    <source>
        <dbReference type="Proteomes" id="UP000192247"/>
    </source>
</evidence>
<comment type="caution">
    <text evidence="4">The sequence shown here is derived from an EMBL/GenBank/DDBJ whole genome shotgun (WGS) entry which is preliminary data.</text>
</comment>
<dbReference type="InterPro" id="IPR051093">
    <property type="entry name" value="Neuroligin/BSAL"/>
</dbReference>
<dbReference type="SUPFAM" id="SSF53474">
    <property type="entry name" value="alpha/beta-Hydrolases"/>
    <property type="match status" value="1"/>
</dbReference>
<dbReference type="Pfam" id="PF00135">
    <property type="entry name" value="COesterase"/>
    <property type="match status" value="1"/>
</dbReference>
<keyword evidence="5" id="KW-1185">Reference proteome</keyword>
<accession>A0A1V9X9E0</accession>
<dbReference type="InterPro" id="IPR002018">
    <property type="entry name" value="CarbesteraseB"/>
</dbReference>
<organism evidence="4 5">
    <name type="scientific">Tropilaelaps mercedesae</name>
    <dbReference type="NCBI Taxonomy" id="418985"/>
    <lineage>
        <taxon>Eukaryota</taxon>
        <taxon>Metazoa</taxon>
        <taxon>Ecdysozoa</taxon>
        <taxon>Arthropoda</taxon>
        <taxon>Chelicerata</taxon>
        <taxon>Arachnida</taxon>
        <taxon>Acari</taxon>
        <taxon>Parasitiformes</taxon>
        <taxon>Mesostigmata</taxon>
        <taxon>Gamasina</taxon>
        <taxon>Dermanyssoidea</taxon>
        <taxon>Laelapidae</taxon>
        <taxon>Tropilaelaps</taxon>
    </lineage>
</organism>
<evidence type="ECO:0000256" key="2">
    <source>
        <dbReference type="ARBA" id="ARBA00023180"/>
    </source>
</evidence>
<evidence type="ECO:0000259" key="3">
    <source>
        <dbReference type="Pfam" id="PF00135"/>
    </source>
</evidence>
<name>A0A1V9X9E0_9ACAR</name>
<dbReference type="EMBL" id="MNPL01019327">
    <property type="protein sequence ID" value="OQR69942.1"/>
    <property type="molecule type" value="Genomic_DNA"/>
</dbReference>
<sequence length="51" mass="5628">MVFIHGESFEWNSGNSFDGTVLASHGNVVVITLNYRLGIFGKFGSIFSFVE</sequence>
<dbReference type="OrthoDB" id="3200163at2759"/>
<reference evidence="4 5" key="1">
    <citation type="journal article" date="2017" name="Gigascience">
        <title>Draft genome of the honey bee ectoparasitic mite, Tropilaelaps mercedesae, is shaped by the parasitic life history.</title>
        <authorList>
            <person name="Dong X."/>
            <person name="Armstrong S.D."/>
            <person name="Xia D."/>
            <person name="Makepeace B.L."/>
            <person name="Darby A.C."/>
            <person name="Kadowaki T."/>
        </authorList>
    </citation>
    <scope>NUCLEOTIDE SEQUENCE [LARGE SCALE GENOMIC DNA]</scope>
    <source>
        <strain evidence="4">Wuxi-XJTLU</strain>
    </source>
</reference>
<dbReference type="AlphaFoldDB" id="A0A1V9X9E0"/>
<proteinExistence type="inferred from homology"/>
<evidence type="ECO:0000313" key="4">
    <source>
        <dbReference type="EMBL" id="OQR69942.1"/>
    </source>
</evidence>
<protein>
    <submittedName>
        <fullName evidence="4">Neuroligin-4</fullName>
    </submittedName>
</protein>
<comment type="similarity">
    <text evidence="1">Belongs to the type-B carboxylesterase/lipase family.</text>
</comment>
<dbReference type="STRING" id="418985.A0A1V9X9E0"/>
<gene>
    <name evidence="4" type="ORF">BIW11_11953</name>
</gene>
<dbReference type="Gene3D" id="3.40.50.1820">
    <property type="entry name" value="alpha/beta hydrolase"/>
    <property type="match status" value="1"/>
</dbReference>
<feature type="domain" description="Carboxylesterase type B" evidence="3">
    <location>
        <begin position="1"/>
        <end position="41"/>
    </location>
</feature>
<dbReference type="Proteomes" id="UP000192247">
    <property type="component" value="Unassembled WGS sequence"/>
</dbReference>
<keyword evidence="2" id="KW-0325">Glycoprotein</keyword>